<keyword evidence="5" id="KW-0175">Coiled coil</keyword>
<dbReference type="CDD" id="cd19757">
    <property type="entry name" value="Bbox1"/>
    <property type="match status" value="1"/>
</dbReference>
<keyword evidence="2 4" id="KW-0863">Zinc-finger</keyword>
<dbReference type="InterPro" id="IPR000315">
    <property type="entry name" value="Znf_B-box"/>
</dbReference>
<keyword evidence="3" id="KW-0862">Zinc</keyword>
<dbReference type="Pfam" id="PF00643">
    <property type="entry name" value="zf-B_box"/>
    <property type="match status" value="1"/>
</dbReference>
<evidence type="ECO:0000313" key="9">
    <source>
        <dbReference type="RefSeq" id="XP_006812656.1"/>
    </source>
</evidence>
<dbReference type="PANTHER" id="PTHR25462">
    <property type="entry name" value="BONUS, ISOFORM C-RELATED"/>
    <property type="match status" value="1"/>
</dbReference>
<proteinExistence type="predicted"/>
<dbReference type="PROSITE" id="PS00518">
    <property type="entry name" value="ZF_RING_1"/>
    <property type="match status" value="1"/>
</dbReference>
<evidence type="ECO:0000256" key="3">
    <source>
        <dbReference type="ARBA" id="ARBA00022833"/>
    </source>
</evidence>
<dbReference type="SUPFAM" id="SSF57845">
    <property type="entry name" value="B-box zinc-binding domain"/>
    <property type="match status" value="1"/>
</dbReference>
<dbReference type="InterPro" id="IPR013083">
    <property type="entry name" value="Znf_RING/FYVE/PHD"/>
</dbReference>
<accession>A0ABM0LY15</accession>
<gene>
    <name evidence="9" type="primary">LOC102804069</name>
</gene>
<keyword evidence="8" id="KW-1185">Reference proteome</keyword>
<evidence type="ECO:0000259" key="7">
    <source>
        <dbReference type="PROSITE" id="PS50119"/>
    </source>
</evidence>
<dbReference type="PROSITE" id="PS50089">
    <property type="entry name" value="ZF_RING_2"/>
    <property type="match status" value="1"/>
</dbReference>
<evidence type="ECO:0000256" key="5">
    <source>
        <dbReference type="SAM" id="Coils"/>
    </source>
</evidence>
<dbReference type="InterPro" id="IPR017907">
    <property type="entry name" value="Znf_RING_CS"/>
</dbReference>
<keyword evidence="1" id="KW-0479">Metal-binding</keyword>
<sequence>MAVRISVNKINDQLLTCSICLERYKNPKILPCHHSFCENCLVGWMEQHGGLECPNCRKRYSVHMGSIQTLPPSIVTNSMIRLIEEQENQGGGTCHGCAEYSSANRCVNCAMDLCATCTRAHTKAPITRHHRIVAADHFKQSKGSADLSVAYCTTHDEKIIELYCETCQTSICHLCLRSEHKGHSVVDLQGVADELRNVFASNISQLNAQLIELENGKQNVEIQSKELAKQLMIQKKAIKTHSREIIEQLINVIKLEKRDHLQKITNDYDKLLQEINNEMHQYDTTGALLESTITFVDNLLQYGSDAQLMKESDEASKKMHTVMSLKTKWKDTDRTLPLFCPGVTTVRGKTTQSISAHMVIRLEDEKSPERYLISY</sequence>
<dbReference type="InterPro" id="IPR018957">
    <property type="entry name" value="Znf_C3HC4_RING-type"/>
</dbReference>
<feature type="coiled-coil region" evidence="5">
    <location>
        <begin position="203"/>
        <end position="230"/>
    </location>
</feature>
<evidence type="ECO:0000259" key="6">
    <source>
        <dbReference type="PROSITE" id="PS50089"/>
    </source>
</evidence>
<dbReference type="Pfam" id="PF00097">
    <property type="entry name" value="zf-C3HC4"/>
    <property type="match status" value="1"/>
</dbReference>
<dbReference type="SMART" id="SM00184">
    <property type="entry name" value="RING"/>
    <property type="match status" value="1"/>
</dbReference>
<protein>
    <submittedName>
        <fullName evidence="9">E3 ubiquitin-protein ligase TRIM56-like</fullName>
    </submittedName>
</protein>
<dbReference type="RefSeq" id="XP_006812656.1">
    <property type="nucleotide sequence ID" value="XM_006812593.1"/>
</dbReference>
<evidence type="ECO:0000256" key="2">
    <source>
        <dbReference type="ARBA" id="ARBA00022771"/>
    </source>
</evidence>
<feature type="domain" description="B box-type" evidence="7">
    <location>
        <begin position="89"/>
        <end position="135"/>
    </location>
</feature>
<dbReference type="SUPFAM" id="SSF57850">
    <property type="entry name" value="RING/U-box"/>
    <property type="match status" value="1"/>
</dbReference>
<feature type="domain" description="B box-type" evidence="7">
    <location>
        <begin position="147"/>
        <end position="188"/>
    </location>
</feature>
<dbReference type="Proteomes" id="UP000694865">
    <property type="component" value="Unplaced"/>
</dbReference>
<dbReference type="Gene3D" id="3.30.160.60">
    <property type="entry name" value="Classic Zinc Finger"/>
    <property type="match status" value="1"/>
</dbReference>
<feature type="domain" description="RING-type" evidence="6">
    <location>
        <begin position="17"/>
        <end position="57"/>
    </location>
</feature>
<dbReference type="InterPro" id="IPR047153">
    <property type="entry name" value="TRIM45/56/19-like"/>
</dbReference>
<dbReference type="CDD" id="cd19756">
    <property type="entry name" value="Bbox2"/>
    <property type="match status" value="1"/>
</dbReference>
<dbReference type="SMART" id="SM00336">
    <property type="entry name" value="BBOX"/>
    <property type="match status" value="2"/>
</dbReference>
<dbReference type="GeneID" id="102804069"/>
<name>A0ABM0LY15_SACKO</name>
<evidence type="ECO:0000256" key="1">
    <source>
        <dbReference type="ARBA" id="ARBA00022723"/>
    </source>
</evidence>
<dbReference type="PROSITE" id="PS50119">
    <property type="entry name" value="ZF_BBOX"/>
    <property type="match status" value="2"/>
</dbReference>
<evidence type="ECO:0000256" key="4">
    <source>
        <dbReference type="PROSITE-ProRule" id="PRU00024"/>
    </source>
</evidence>
<dbReference type="InterPro" id="IPR001841">
    <property type="entry name" value="Znf_RING"/>
</dbReference>
<dbReference type="PANTHER" id="PTHR25462:SF296">
    <property type="entry name" value="MEIOTIC P26, ISOFORM F"/>
    <property type="match status" value="1"/>
</dbReference>
<organism evidence="8 9">
    <name type="scientific">Saccoglossus kowalevskii</name>
    <name type="common">Acorn worm</name>
    <dbReference type="NCBI Taxonomy" id="10224"/>
    <lineage>
        <taxon>Eukaryota</taxon>
        <taxon>Metazoa</taxon>
        <taxon>Hemichordata</taxon>
        <taxon>Enteropneusta</taxon>
        <taxon>Harrimaniidae</taxon>
        <taxon>Saccoglossus</taxon>
    </lineage>
</organism>
<reference evidence="9" key="1">
    <citation type="submission" date="2025-08" db="UniProtKB">
        <authorList>
            <consortium name="RefSeq"/>
        </authorList>
    </citation>
    <scope>IDENTIFICATION</scope>
    <source>
        <tissue evidence="9">Testes</tissue>
    </source>
</reference>
<dbReference type="Gene3D" id="3.30.40.10">
    <property type="entry name" value="Zinc/RING finger domain, C3HC4 (zinc finger)"/>
    <property type="match status" value="1"/>
</dbReference>
<evidence type="ECO:0000313" key="8">
    <source>
        <dbReference type="Proteomes" id="UP000694865"/>
    </source>
</evidence>